<gene>
    <name evidence="6" type="ORF">DB32_005674</name>
</gene>
<dbReference type="Proteomes" id="UP000034883">
    <property type="component" value="Chromosome"/>
</dbReference>
<feature type="domain" description="Peptidase M16 C-terminal" evidence="5">
    <location>
        <begin position="176"/>
        <end position="353"/>
    </location>
</feature>
<evidence type="ECO:0000313" key="6">
    <source>
        <dbReference type="EMBL" id="AKF08525.1"/>
    </source>
</evidence>
<comment type="similarity">
    <text evidence="2 3">Belongs to the peptidase M16 family.</text>
</comment>
<dbReference type="InterPro" id="IPR007863">
    <property type="entry name" value="Peptidase_M16_C"/>
</dbReference>
<evidence type="ECO:0000256" key="3">
    <source>
        <dbReference type="RuleBase" id="RU004447"/>
    </source>
</evidence>
<dbReference type="STRING" id="927083.DB32_005674"/>
<dbReference type="GO" id="GO:0006508">
    <property type="term" value="P:proteolysis"/>
    <property type="evidence" value="ECO:0007669"/>
    <property type="project" value="InterPro"/>
</dbReference>
<keyword evidence="7" id="KW-1185">Reference proteome</keyword>
<organism evidence="6 7">
    <name type="scientific">Sandaracinus amylolyticus</name>
    <dbReference type="NCBI Taxonomy" id="927083"/>
    <lineage>
        <taxon>Bacteria</taxon>
        <taxon>Pseudomonadati</taxon>
        <taxon>Myxococcota</taxon>
        <taxon>Polyangia</taxon>
        <taxon>Polyangiales</taxon>
        <taxon>Sandaracinaceae</taxon>
        <taxon>Sandaracinus</taxon>
    </lineage>
</organism>
<dbReference type="Pfam" id="PF05193">
    <property type="entry name" value="Peptidase_M16_C"/>
    <property type="match status" value="1"/>
</dbReference>
<dbReference type="GO" id="GO:0046872">
    <property type="term" value="F:metal ion binding"/>
    <property type="evidence" value="ECO:0007669"/>
    <property type="project" value="InterPro"/>
</dbReference>
<dbReference type="InterPro" id="IPR011765">
    <property type="entry name" value="Pept_M16_N"/>
</dbReference>
<dbReference type="InterPro" id="IPR001431">
    <property type="entry name" value="Pept_M16_Zn_BS"/>
</dbReference>
<dbReference type="KEGG" id="samy:DB32_005674"/>
<proteinExistence type="inferred from homology"/>
<reference evidence="6 7" key="1">
    <citation type="submission" date="2015-03" db="EMBL/GenBank/DDBJ databases">
        <title>Genome assembly of Sandaracinus amylolyticus DSM 53668.</title>
        <authorList>
            <person name="Sharma G."/>
            <person name="Subramanian S."/>
        </authorList>
    </citation>
    <scope>NUCLEOTIDE SEQUENCE [LARGE SCALE GENOMIC DNA]</scope>
    <source>
        <strain evidence="6 7">DSM 53668</strain>
    </source>
</reference>
<feature type="domain" description="Peptidase M16 N-terminal" evidence="4">
    <location>
        <begin position="26"/>
        <end position="166"/>
    </location>
</feature>
<dbReference type="PROSITE" id="PS00143">
    <property type="entry name" value="INSULINASE"/>
    <property type="match status" value="1"/>
</dbReference>
<accession>A0A0F6W675</accession>
<name>A0A0F6W675_9BACT</name>
<comment type="cofactor">
    <cofactor evidence="1">
        <name>Zn(2+)</name>
        <dbReference type="ChEBI" id="CHEBI:29105"/>
    </cofactor>
</comment>
<dbReference type="GO" id="GO:0004222">
    <property type="term" value="F:metalloendopeptidase activity"/>
    <property type="evidence" value="ECO:0007669"/>
    <property type="project" value="InterPro"/>
</dbReference>
<evidence type="ECO:0000259" key="5">
    <source>
        <dbReference type="Pfam" id="PF05193"/>
    </source>
</evidence>
<evidence type="ECO:0000256" key="2">
    <source>
        <dbReference type="ARBA" id="ARBA00007261"/>
    </source>
</evidence>
<dbReference type="PANTHER" id="PTHR11851:SF49">
    <property type="entry name" value="MITOCHONDRIAL-PROCESSING PEPTIDASE SUBUNIT ALPHA"/>
    <property type="match status" value="1"/>
</dbReference>
<dbReference type="RefSeq" id="WP_053235657.1">
    <property type="nucleotide sequence ID" value="NZ_CP011125.1"/>
</dbReference>
<dbReference type="AlphaFoldDB" id="A0A0F6W675"/>
<dbReference type="InterPro" id="IPR011249">
    <property type="entry name" value="Metalloenz_LuxS/M16"/>
</dbReference>
<dbReference type="OrthoDB" id="9811314at2"/>
<dbReference type="InterPro" id="IPR050361">
    <property type="entry name" value="MPP/UQCRC_Complex"/>
</dbReference>
<evidence type="ECO:0000313" key="7">
    <source>
        <dbReference type="Proteomes" id="UP000034883"/>
    </source>
</evidence>
<dbReference type="Pfam" id="PF00675">
    <property type="entry name" value="Peptidase_M16"/>
    <property type="match status" value="1"/>
</dbReference>
<evidence type="ECO:0000259" key="4">
    <source>
        <dbReference type="Pfam" id="PF00675"/>
    </source>
</evidence>
<dbReference type="EMBL" id="CP011125">
    <property type="protein sequence ID" value="AKF08525.1"/>
    <property type="molecule type" value="Genomic_DNA"/>
</dbReference>
<dbReference type="Gene3D" id="3.30.830.10">
    <property type="entry name" value="Metalloenzyme, LuxS/M16 peptidase-like"/>
    <property type="match status" value="2"/>
</dbReference>
<sequence length="437" mass="47996">MKRAGLDVRTRTLTNGLPIVVAPLPHLHTATLMVGVRVGSRHETTANAGISHFLEHMLFRGTAEHPTAHEFNLAVEELGGTLHAATRADFTTYELTVPPEHAIEGLAILAEIFGTPSLRNLELEKRIVREEILEGVDEDGRDVDPDDIAHRAVFGVHPLGAKIAGTETSLSKFGESDLRAWHARHYVARNAVVVAAGAVDPDEIVRTCERCFGTLASGERQEPSPFTKPTRGPRFTYVDSTGSQTDVRVALPSVGEKDPLRRVSEPLRYATDLLTRVLDDGMSTRLFRTVVEDTGLAYETFGSFDPYEDTGLVVVGAAIEHNKTASLVTTVLDLLVGLRDRAIEPRELAKAKKRALFDLTAVLDDAEGIAEWLVMDRVFELGESLERIAERIEAVTLDDLAAAAQRTIRPDHMQVVAVGVLPESVERETKRIVQTFR</sequence>
<protein>
    <submittedName>
        <fullName evidence="6">Peptidase, M16 family</fullName>
    </submittedName>
</protein>
<evidence type="ECO:0000256" key="1">
    <source>
        <dbReference type="ARBA" id="ARBA00001947"/>
    </source>
</evidence>
<dbReference type="SUPFAM" id="SSF63411">
    <property type="entry name" value="LuxS/MPP-like metallohydrolase"/>
    <property type="match status" value="2"/>
</dbReference>
<dbReference type="PANTHER" id="PTHR11851">
    <property type="entry name" value="METALLOPROTEASE"/>
    <property type="match status" value="1"/>
</dbReference>